<protein>
    <recommendedName>
        <fullName evidence="3">Autotransporter-associated beta strand repeat protein</fullName>
    </recommendedName>
</protein>
<dbReference type="RefSeq" id="WP_197525769.1">
    <property type="nucleotide sequence ID" value="NZ_SJPQ01000003.1"/>
</dbReference>
<dbReference type="GO" id="GO:0000272">
    <property type="term" value="P:polysaccharide catabolic process"/>
    <property type="evidence" value="ECO:0007669"/>
    <property type="project" value="InterPro"/>
</dbReference>
<gene>
    <name evidence="1" type="ORF">Mal64_28410</name>
</gene>
<dbReference type="PROSITE" id="PS00018">
    <property type="entry name" value="EF_HAND_1"/>
    <property type="match status" value="2"/>
</dbReference>
<accession>A0A5C5ZLH9</accession>
<evidence type="ECO:0000313" key="2">
    <source>
        <dbReference type="Proteomes" id="UP000315440"/>
    </source>
</evidence>
<sequence length="1028" mass="104592">MPRRPQTRPIPWKIVAVVALGLIAGDAGAVNFIWDNPSGTADYIDPANWTPAGGPPVSGDRAYFDLPGSHTVVFPYDKAMQSDELRVENGIYYFEADDPKGATYEIQSGAADAYISQDAILLLGGVSSPVALRVGDLLRVDEGGRLYTGEAGSVIGANNLYLGTLSNPLGTSNRVEIVGNGSTLDLTGGAFIGANGGNSTLYFEGDSVGAIEKDTVVLNFTSADNTRAFLGVTFGSKVTLAALAIGQSTSTTAEQTGRVSVFGEGAEITQTGAVGVLIGVDKNPNLESRLEVFDGGAFHSGTGTVRLKGTGELYVSDATFNANGPVVMDAGSELTVTQNGALNANAGLDNSGDGVLDLNFGELSITGGAFVPGSDDTYTLDGYSFAEGQPLLTLGAGASMHLDSLFYVGETYAADLTIKDGAQVSNSTTIVDAVNTGGQETNITVTGSGTRWDMAVGGIAIRDGANAVMTVSDQAVVTTDGLGIREGSVAIDTAAVWNDAGSTTLRNGATLTIDTGGTFTTGTTYVGLGSLGGAPAEVHVDGGLFHAEEGVWLGRDDPFGTTYNDGLIEVTAGGQVQIDGRLTINEVGTFTMSTASMVTLNGEVRDDGGVFDFFGGYLTLGDPDSTLVVDFDGLKIGTLDIQAETVRGNRDLTSLGTTVVVPGASLTIDGGVARLERLVVSPGSRVDYEAGVFEVTGSVQAATGSVIDLLGGDATLGDAARPDGVFIDGQLRVYDHTASLGDSNDAVFGSSSLVVLGNGLGDDGTLVADNGISLLQGGNITGDGVVVTPDDPTRPLINNGHITGSDPTDPLELTGYVKGEGTLDNVVITGTDAPGFSPATVVRGSVEYAGVLEIELAGAGEGDFDRLEHLMGAGEATLGGELVVALLSGFRPASGDVFEFLTTEGGVSGLFTTETLPALGGGIGFDVQYGPDTVSLAVVGVEGDYNGNGVVDAADFTVWRDSLNQTGEGLAADGDGDGAVDQDDYAVWVANFGQSASALAEAASVPEPASLALLLVAATACGALPRRA</sequence>
<dbReference type="Proteomes" id="UP000315440">
    <property type="component" value="Unassembled WGS sequence"/>
</dbReference>
<evidence type="ECO:0008006" key="3">
    <source>
        <dbReference type="Google" id="ProtNLM"/>
    </source>
</evidence>
<dbReference type="Gene3D" id="1.10.1330.10">
    <property type="entry name" value="Dockerin domain"/>
    <property type="match status" value="1"/>
</dbReference>
<dbReference type="SUPFAM" id="SSF63446">
    <property type="entry name" value="Type I dockerin domain"/>
    <property type="match status" value="1"/>
</dbReference>
<name>A0A5C5ZLH9_9BACT</name>
<organism evidence="1 2">
    <name type="scientific">Pseudobythopirellula maris</name>
    <dbReference type="NCBI Taxonomy" id="2527991"/>
    <lineage>
        <taxon>Bacteria</taxon>
        <taxon>Pseudomonadati</taxon>
        <taxon>Planctomycetota</taxon>
        <taxon>Planctomycetia</taxon>
        <taxon>Pirellulales</taxon>
        <taxon>Lacipirellulaceae</taxon>
        <taxon>Pseudobythopirellula</taxon>
    </lineage>
</organism>
<dbReference type="EMBL" id="SJPQ01000003">
    <property type="protein sequence ID" value="TWT87303.1"/>
    <property type="molecule type" value="Genomic_DNA"/>
</dbReference>
<dbReference type="InterPro" id="IPR018247">
    <property type="entry name" value="EF_Hand_1_Ca_BS"/>
</dbReference>
<dbReference type="InterPro" id="IPR036439">
    <property type="entry name" value="Dockerin_dom_sf"/>
</dbReference>
<evidence type="ECO:0000313" key="1">
    <source>
        <dbReference type="EMBL" id="TWT87303.1"/>
    </source>
</evidence>
<comment type="caution">
    <text evidence="1">The sequence shown here is derived from an EMBL/GenBank/DDBJ whole genome shotgun (WGS) entry which is preliminary data.</text>
</comment>
<keyword evidence="2" id="KW-1185">Reference proteome</keyword>
<dbReference type="AlphaFoldDB" id="A0A5C5ZLH9"/>
<reference evidence="1 2" key="1">
    <citation type="submission" date="2019-02" db="EMBL/GenBank/DDBJ databases">
        <title>Deep-cultivation of Planctomycetes and their phenomic and genomic characterization uncovers novel biology.</title>
        <authorList>
            <person name="Wiegand S."/>
            <person name="Jogler M."/>
            <person name="Boedeker C."/>
            <person name="Pinto D."/>
            <person name="Vollmers J."/>
            <person name="Rivas-Marin E."/>
            <person name="Kohn T."/>
            <person name="Peeters S.H."/>
            <person name="Heuer A."/>
            <person name="Rast P."/>
            <person name="Oberbeckmann S."/>
            <person name="Bunk B."/>
            <person name="Jeske O."/>
            <person name="Meyerdierks A."/>
            <person name="Storesund J.E."/>
            <person name="Kallscheuer N."/>
            <person name="Luecker S."/>
            <person name="Lage O.M."/>
            <person name="Pohl T."/>
            <person name="Merkel B.J."/>
            <person name="Hornburger P."/>
            <person name="Mueller R.-W."/>
            <person name="Bruemmer F."/>
            <person name="Labrenz M."/>
            <person name="Spormann A.M."/>
            <person name="Op Den Camp H."/>
            <person name="Overmann J."/>
            <person name="Amann R."/>
            <person name="Jetten M.S.M."/>
            <person name="Mascher T."/>
            <person name="Medema M.H."/>
            <person name="Devos D.P."/>
            <person name="Kaster A.-K."/>
            <person name="Ovreas L."/>
            <person name="Rohde M."/>
            <person name="Galperin M.Y."/>
            <person name="Jogler C."/>
        </authorList>
    </citation>
    <scope>NUCLEOTIDE SEQUENCE [LARGE SCALE GENOMIC DNA]</scope>
    <source>
        <strain evidence="1 2">Mal64</strain>
    </source>
</reference>
<proteinExistence type="predicted"/>